<evidence type="ECO:0008006" key="4">
    <source>
        <dbReference type="Google" id="ProtNLM"/>
    </source>
</evidence>
<evidence type="ECO:0000313" key="3">
    <source>
        <dbReference type="Proteomes" id="UP001159405"/>
    </source>
</evidence>
<dbReference type="Proteomes" id="UP001159405">
    <property type="component" value="Unassembled WGS sequence"/>
</dbReference>
<protein>
    <recommendedName>
        <fullName evidence="4">Microtubule-associated protein 215</fullName>
    </recommendedName>
</protein>
<comment type="caution">
    <text evidence="2">The sequence shown here is derived from an EMBL/GenBank/DDBJ whole genome shotgun (WGS) entry which is preliminary data.</text>
</comment>
<name>A0ABN8RNP3_9CNID</name>
<sequence>SRDGLAGHADDLLVNKSLQNQGAKTTTIDAISKSGSGEKPPRRKTAYKNSPMAEVQTLNTAGTRKLPPDGK</sequence>
<keyword evidence="3" id="KW-1185">Reference proteome</keyword>
<gene>
    <name evidence="2" type="ORF">PLOB_00023276</name>
</gene>
<proteinExistence type="predicted"/>
<evidence type="ECO:0000313" key="2">
    <source>
        <dbReference type="EMBL" id="CAH3180389.1"/>
    </source>
</evidence>
<feature type="region of interest" description="Disordered" evidence="1">
    <location>
        <begin position="22"/>
        <end position="71"/>
    </location>
</feature>
<reference evidence="2 3" key="1">
    <citation type="submission" date="2022-05" db="EMBL/GenBank/DDBJ databases">
        <authorList>
            <consortium name="Genoscope - CEA"/>
            <person name="William W."/>
        </authorList>
    </citation>
    <scope>NUCLEOTIDE SEQUENCE [LARGE SCALE GENOMIC DNA]</scope>
</reference>
<feature type="compositionally biased region" description="Polar residues" evidence="1">
    <location>
        <begin position="22"/>
        <end position="35"/>
    </location>
</feature>
<accession>A0ABN8RNP3</accession>
<feature type="non-terminal residue" evidence="2">
    <location>
        <position position="71"/>
    </location>
</feature>
<feature type="non-terminal residue" evidence="2">
    <location>
        <position position="1"/>
    </location>
</feature>
<organism evidence="2 3">
    <name type="scientific">Porites lobata</name>
    <dbReference type="NCBI Taxonomy" id="104759"/>
    <lineage>
        <taxon>Eukaryota</taxon>
        <taxon>Metazoa</taxon>
        <taxon>Cnidaria</taxon>
        <taxon>Anthozoa</taxon>
        <taxon>Hexacorallia</taxon>
        <taxon>Scleractinia</taxon>
        <taxon>Fungiina</taxon>
        <taxon>Poritidae</taxon>
        <taxon>Porites</taxon>
    </lineage>
</organism>
<evidence type="ECO:0000256" key="1">
    <source>
        <dbReference type="SAM" id="MobiDB-lite"/>
    </source>
</evidence>
<dbReference type="EMBL" id="CALNXK010000275">
    <property type="protein sequence ID" value="CAH3180389.1"/>
    <property type="molecule type" value="Genomic_DNA"/>
</dbReference>